<dbReference type="Proteomes" id="UP000831684">
    <property type="component" value="Chromosome"/>
</dbReference>
<protein>
    <submittedName>
        <fullName evidence="2">Uncharacterized protein</fullName>
    </submittedName>
</protein>
<dbReference type="AlphaFoldDB" id="A0A9E7A6E7"/>
<reference evidence="2" key="1">
    <citation type="submission" date="2021-09" db="EMBL/GenBank/DDBJ databases">
        <title>Network and meta-omics reveal the key degrader and cooperation patterns in an efficient 1,4-dioxane-degrading microbial community.</title>
        <authorList>
            <person name="Dai C."/>
        </authorList>
    </citation>
    <scope>NUCLEOTIDE SEQUENCE</scope>
    <source>
        <strain evidence="2">ZM13</strain>
    </source>
</reference>
<name>A0A9E7A6E7_9HYPH</name>
<evidence type="ECO:0000313" key="2">
    <source>
        <dbReference type="EMBL" id="UOK70473.1"/>
    </source>
</evidence>
<proteinExistence type="predicted"/>
<feature type="compositionally biased region" description="Basic and acidic residues" evidence="1">
    <location>
        <begin position="49"/>
        <end position="60"/>
    </location>
</feature>
<sequence>MTDNDPAHRTVREAAEYIAALSRELATLAARNKLDMLSYLLEMAYAEARDTAHRETETRRAGRRGAPSIEAP</sequence>
<dbReference type="RefSeq" id="WP_244376868.1">
    <property type="nucleotide sequence ID" value="NZ_CP083239.1"/>
</dbReference>
<dbReference type="EMBL" id="CP083239">
    <property type="protein sequence ID" value="UOK70473.1"/>
    <property type="molecule type" value="Genomic_DNA"/>
</dbReference>
<evidence type="ECO:0000313" key="3">
    <source>
        <dbReference type="Proteomes" id="UP000831684"/>
    </source>
</evidence>
<feature type="region of interest" description="Disordered" evidence="1">
    <location>
        <begin position="49"/>
        <end position="72"/>
    </location>
</feature>
<dbReference type="KEGG" id="apol:K9D25_17330"/>
<gene>
    <name evidence="2" type="ORF">K9D25_17330</name>
</gene>
<accession>A0A9E7A6E7</accession>
<evidence type="ECO:0000256" key="1">
    <source>
        <dbReference type="SAM" id="MobiDB-lite"/>
    </source>
</evidence>
<organism evidence="2 3">
    <name type="scientific">Ancylobacter polymorphus</name>
    <dbReference type="NCBI Taxonomy" id="223390"/>
    <lineage>
        <taxon>Bacteria</taxon>
        <taxon>Pseudomonadati</taxon>
        <taxon>Pseudomonadota</taxon>
        <taxon>Alphaproteobacteria</taxon>
        <taxon>Hyphomicrobiales</taxon>
        <taxon>Xanthobacteraceae</taxon>
        <taxon>Ancylobacter</taxon>
    </lineage>
</organism>